<dbReference type="CDD" id="cd01300">
    <property type="entry name" value="YtcJ_like"/>
    <property type="match status" value="1"/>
</dbReference>
<dbReference type="EMBL" id="BAAADU010000002">
    <property type="protein sequence ID" value="GAA0645566.1"/>
    <property type="molecule type" value="Genomic_DNA"/>
</dbReference>
<protein>
    <submittedName>
        <fullName evidence="2">Amidohydrolase</fullName>
    </submittedName>
</protein>
<dbReference type="AlphaFoldDB" id="A0AAV3SYH6"/>
<dbReference type="GeneID" id="68572416"/>
<dbReference type="Gene3D" id="2.30.40.10">
    <property type="entry name" value="Urease, subunit C, domain 1"/>
    <property type="match status" value="1"/>
</dbReference>
<dbReference type="InterPro" id="IPR033932">
    <property type="entry name" value="YtcJ-like"/>
</dbReference>
<dbReference type="Pfam" id="PF07969">
    <property type="entry name" value="Amidohydro_3"/>
    <property type="match status" value="1"/>
</dbReference>
<dbReference type="Proteomes" id="UP001500194">
    <property type="component" value="Unassembled WGS sequence"/>
</dbReference>
<dbReference type="InterPro" id="IPR013108">
    <property type="entry name" value="Amidohydro_3"/>
</dbReference>
<reference evidence="2 3" key="1">
    <citation type="journal article" date="2019" name="Int. J. Syst. Evol. Microbiol.">
        <title>The Global Catalogue of Microorganisms (GCM) 10K type strain sequencing project: providing services to taxonomists for standard genome sequencing and annotation.</title>
        <authorList>
            <consortium name="The Broad Institute Genomics Platform"/>
            <consortium name="The Broad Institute Genome Sequencing Center for Infectious Disease"/>
            <person name="Wu L."/>
            <person name="Ma J."/>
        </authorList>
    </citation>
    <scope>NUCLEOTIDE SEQUENCE [LARGE SCALE GENOMIC DNA]</scope>
    <source>
        <strain evidence="2 3">JCM 16327</strain>
    </source>
</reference>
<accession>A0AAV3SYH6</accession>
<dbReference type="Gene3D" id="3.10.310.70">
    <property type="match status" value="1"/>
</dbReference>
<dbReference type="Gene3D" id="3.20.20.140">
    <property type="entry name" value="Metal-dependent hydrolases"/>
    <property type="match status" value="1"/>
</dbReference>
<dbReference type="RefSeq" id="WP_227261819.1">
    <property type="nucleotide sequence ID" value="NZ_BAAADU010000002.1"/>
</dbReference>
<evidence type="ECO:0000313" key="3">
    <source>
        <dbReference type="Proteomes" id="UP001500194"/>
    </source>
</evidence>
<feature type="domain" description="Amidohydrolase 3" evidence="1">
    <location>
        <begin position="52"/>
        <end position="505"/>
    </location>
</feature>
<dbReference type="InterPro" id="IPR032466">
    <property type="entry name" value="Metal_Hydrolase"/>
</dbReference>
<gene>
    <name evidence="2" type="ORF">GCM10009019_04680</name>
</gene>
<evidence type="ECO:0000259" key="1">
    <source>
        <dbReference type="Pfam" id="PF07969"/>
    </source>
</evidence>
<name>A0AAV3SYH6_9EURY</name>
<evidence type="ECO:0000313" key="2">
    <source>
        <dbReference type="EMBL" id="GAA0645566.1"/>
    </source>
</evidence>
<dbReference type="SUPFAM" id="SSF51338">
    <property type="entry name" value="Composite domain of metallo-dependent hydrolases"/>
    <property type="match status" value="1"/>
</dbReference>
<sequence>MTAAADLVLTNGEVHTLTDPDETYEAVAVRDGRIVRVDSDYEIDFLNGVETREIDLDGRVLLPGFVDAHVHMETVGRHRLRADLRDATSPEDAVDILRDSDTGDDWILGFGFDESTWEASRYLTRDDLDRVSTEKPVVAFREDLHTAALNGVALDRLRDPLPDGDVQTEGGDPTGVVVEDAAEAVREAVEPGPAETADLLLAAQRDAHETGVTSVHDMVRRSHAPRVYRDLEAAGDLRLRVRLNYWSDHLDAARELGLRTNHGSEFVQTGAIKTFTDGSLGGRTAKLSAEYADGDGSGQWVVPPAELREVVRLADDAGFQLAVHAIGDEAIEETIDALADTDDPAGARHRIEHLELATDDHIERMADLGLVASMQPNFLKWSREGGLYDSRLGPERRSENNRFPAYLAAGVPLAFSSDSMPIDPLFGVHQTVNPPEDTQELSVTEALRAYTSGAAYAGFDEHRLGTVEAGKEADFVVLEASPWEHPDSIADIDVAYTIVDGEVVYEAGA</sequence>
<dbReference type="GO" id="GO:0016810">
    <property type="term" value="F:hydrolase activity, acting on carbon-nitrogen (but not peptide) bonds"/>
    <property type="evidence" value="ECO:0007669"/>
    <property type="project" value="InterPro"/>
</dbReference>
<dbReference type="PANTHER" id="PTHR22642:SF2">
    <property type="entry name" value="PROTEIN LONG AFTER FAR-RED 3"/>
    <property type="match status" value="1"/>
</dbReference>
<dbReference type="SUPFAM" id="SSF51556">
    <property type="entry name" value="Metallo-dependent hydrolases"/>
    <property type="match status" value="1"/>
</dbReference>
<proteinExistence type="predicted"/>
<organism evidence="2 3">
    <name type="scientific">Salarchaeum japonicum</name>
    <dbReference type="NCBI Taxonomy" id="555573"/>
    <lineage>
        <taxon>Archaea</taxon>
        <taxon>Methanobacteriati</taxon>
        <taxon>Methanobacteriota</taxon>
        <taxon>Stenosarchaea group</taxon>
        <taxon>Halobacteria</taxon>
        <taxon>Halobacteriales</taxon>
        <taxon>Halobacteriaceae</taxon>
    </lineage>
</organism>
<comment type="caution">
    <text evidence="2">The sequence shown here is derived from an EMBL/GenBank/DDBJ whole genome shotgun (WGS) entry which is preliminary data.</text>
</comment>
<dbReference type="PANTHER" id="PTHR22642">
    <property type="entry name" value="IMIDAZOLONEPROPIONASE"/>
    <property type="match status" value="1"/>
</dbReference>
<keyword evidence="3" id="KW-1185">Reference proteome</keyword>
<dbReference type="InterPro" id="IPR011059">
    <property type="entry name" value="Metal-dep_hydrolase_composite"/>
</dbReference>